<proteinExistence type="predicted"/>
<dbReference type="GO" id="GO:0004623">
    <property type="term" value="F:phospholipase A2 activity"/>
    <property type="evidence" value="ECO:0007669"/>
    <property type="project" value="InterPro"/>
</dbReference>
<dbReference type="AlphaFoldDB" id="D2V3R2"/>
<dbReference type="VEuPathDB" id="AmoebaDB:NAEGRDRAFT_57031"/>
<protein>
    <submittedName>
        <fullName evidence="1">Predicted protein</fullName>
    </submittedName>
</protein>
<dbReference type="GeneID" id="8863888"/>
<dbReference type="InParanoid" id="D2V3R2"/>
<name>D2V3R2_NAEGR</name>
<sequence length="163" mass="18495">MSNTTDTHSNLEVIQQHDNSSVSVSPLSPMPLLADSGNLDNYKDQFIAIIKEGSSELLDSEKECFDILGTCPKSNTKAAYWYGKYGGPFTWKYTGVPIDDLDLVCRMHDQRLPLKFVKKLVNLIRKHYGDKQLSKDALSYIKKIDGIGFRIIEPIYMTFFGCF</sequence>
<dbReference type="SUPFAM" id="SSF48619">
    <property type="entry name" value="Phospholipase A2, PLA2"/>
    <property type="match status" value="1"/>
</dbReference>
<dbReference type="EMBL" id="GG738850">
    <property type="protein sequence ID" value="EFC48678.1"/>
    <property type="molecule type" value="Genomic_DNA"/>
</dbReference>
<dbReference type="OrthoDB" id="10388212at2759"/>
<evidence type="ECO:0000313" key="1">
    <source>
        <dbReference type="EMBL" id="EFC48678.1"/>
    </source>
</evidence>
<evidence type="ECO:0000313" key="2">
    <source>
        <dbReference type="Proteomes" id="UP000006671"/>
    </source>
</evidence>
<dbReference type="GO" id="GO:0006644">
    <property type="term" value="P:phospholipid metabolic process"/>
    <property type="evidence" value="ECO:0007669"/>
    <property type="project" value="InterPro"/>
</dbReference>
<dbReference type="KEGG" id="ngr:NAEGRDRAFT_57031"/>
<dbReference type="InterPro" id="IPR036444">
    <property type="entry name" value="PLipase_A2_dom_sf"/>
</dbReference>
<accession>D2V3R2</accession>
<dbReference type="RefSeq" id="XP_002681422.1">
    <property type="nucleotide sequence ID" value="XM_002681376.1"/>
</dbReference>
<organism evidence="2">
    <name type="scientific">Naegleria gruberi</name>
    <name type="common">Amoeba</name>
    <dbReference type="NCBI Taxonomy" id="5762"/>
    <lineage>
        <taxon>Eukaryota</taxon>
        <taxon>Discoba</taxon>
        <taxon>Heterolobosea</taxon>
        <taxon>Tetramitia</taxon>
        <taxon>Eutetramitia</taxon>
        <taxon>Vahlkampfiidae</taxon>
        <taxon>Naegleria</taxon>
    </lineage>
</organism>
<keyword evidence="2" id="KW-1185">Reference proteome</keyword>
<reference evidence="1 2" key="1">
    <citation type="journal article" date="2010" name="Cell">
        <title>The genome of Naegleria gruberi illuminates early eukaryotic versatility.</title>
        <authorList>
            <person name="Fritz-Laylin L.K."/>
            <person name="Prochnik S.E."/>
            <person name="Ginger M.L."/>
            <person name="Dacks J.B."/>
            <person name="Carpenter M.L."/>
            <person name="Field M.C."/>
            <person name="Kuo A."/>
            <person name="Paredez A."/>
            <person name="Chapman J."/>
            <person name="Pham J."/>
            <person name="Shu S."/>
            <person name="Neupane R."/>
            <person name="Cipriano M."/>
            <person name="Mancuso J."/>
            <person name="Tu H."/>
            <person name="Salamov A."/>
            <person name="Lindquist E."/>
            <person name="Shapiro H."/>
            <person name="Lucas S."/>
            <person name="Grigoriev I.V."/>
            <person name="Cande W.Z."/>
            <person name="Fulton C."/>
            <person name="Rokhsar D.S."/>
            <person name="Dawson S.C."/>
        </authorList>
    </citation>
    <scope>NUCLEOTIDE SEQUENCE [LARGE SCALE GENOMIC DNA]</scope>
    <source>
        <strain evidence="1 2">NEG-M</strain>
    </source>
</reference>
<dbReference type="OMA" id="QYKEMIH"/>
<gene>
    <name evidence="1" type="ORF">NAEGRDRAFT_57031</name>
</gene>
<dbReference type="GO" id="GO:0050482">
    <property type="term" value="P:arachidonate secretion"/>
    <property type="evidence" value="ECO:0007669"/>
    <property type="project" value="InterPro"/>
</dbReference>
<dbReference type="Proteomes" id="UP000006671">
    <property type="component" value="Unassembled WGS sequence"/>
</dbReference>
<dbReference type="Gene3D" id="1.20.90.10">
    <property type="entry name" value="Phospholipase A2 domain"/>
    <property type="match status" value="1"/>
</dbReference>